<keyword evidence="1" id="KW-0175">Coiled coil</keyword>
<evidence type="ECO:0000256" key="2">
    <source>
        <dbReference type="SAM" id="MobiDB-lite"/>
    </source>
</evidence>
<reference evidence="3" key="1">
    <citation type="journal article" date="2022" name="Int. J. Mol. Sci.">
        <title>Draft Genome of Tanacetum Coccineum: Genomic Comparison of Closely Related Tanacetum-Family Plants.</title>
        <authorList>
            <person name="Yamashiro T."/>
            <person name="Shiraishi A."/>
            <person name="Nakayama K."/>
            <person name="Satake H."/>
        </authorList>
    </citation>
    <scope>NUCLEOTIDE SEQUENCE</scope>
</reference>
<proteinExistence type="predicted"/>
<evidence type="ECO:0000313" key="3">
    <source>
        <dbReference type="EMBL" id="GJT21470.1"/>
    </source>
</evidence>
<feature type="compositionally biased region" description="Polar residues" evidence="2">
    <location>
        <begin position="232"/>
        <end position="245"/>
    </location>
</feature>
<feature type="region of interest" description="Disordered" evidence="2">
    <location>
        <begin position="212"/>
        <end position="248"/>
    </location>
</feature>
<feature type="coiled-coil region" evidence="1">
    <location>
        <begin position="373"/>
        <end position="403"/>
    </location>
</feature>
<sequence>MSAKDSIATQTCELSKEEFTNFLTLYPIPSEYCVILPKFNQTIFDAPPRFIYLGLTLFVVSSSPLLLSCARLMVVSPLLTSSEGSSICVELQNKLDSKSFKDKLPPNIKENPMFHLLGRYSMSVHVFLDPILFLTDLKPSWEYGQQRHAIIAGGKEMTFKNFIYTEDDEDLSFLPKEPSPCFGTEVTADSKESLKPKLFVVHPGSVAAQIKDKKCKTRGGSSRPPIKRKLTPGSSTSRATCSKTSSSKDDVPYLTVFDDDEDVELLDFLNCCYTRQAVVDNVVNRRSRKLLQVIEKLRGKFYVMKDMERAREEECKEMRAKFEAAMTEFEKNPTVVALREKLSTLSTKVKEHKVSLDIMMLESQKWAGYQQSLSTLESKVTSLEAEKARLEAVEVSLRKEVDELKPDRREVVLKVVPYAAMKLVHSDDMGSLVGRLVSSAILYGRCRAYDQVDDMKDPFNLSKVKGYRSSYKKDHTQASNDLATATFP</sequence>
<name>A0ABQ5C354_9ASTR</name>
<gene>
    <name evidence="3" type="ORF">Tco_0891407</name>
</gene>
<comment type="caution">
    <text evidence="3">The sequence shown here is derived from an EMBL/GenBank/DDBJ whole genome shotgun (WGS) entry which is preliminary data.</text>
</comment>
<evidence type="ECO:0000313" key="4">
    <source>
        <dbReference type="Proteomes" id="UP001151760"/>
    </source>
</evidence>
<organism evidence="3 4">
    <name type="scientific">Tanacetum coccineum</name>
    <dbReference type="NCBI Taxonomy" id="301880"/>
    <lineage>
        <taxon>Eukaryota</taxon>
        <taxon>Viridiplantae</taxon>
        <taxon>Streptophyta</taxon>
        <taxon>Embryophyta</taxon>
        <taxon>Tracheophyta</taxon>
        <taxon>Spermatophyta</taxon>
        <taxon>Magnoliopsida</taxon>
        <taxon>eudicotyledons</taxon>
        <taxon>Gunneridae</taxon>
        <taxon>Pentapetalae</taxon>
        <taxon>asterids</taxon>
        <taxon>campanulids</taxon>
        <taxon>Asterales</taxon>
        <taxon>Asteraceae</taxon>
        <taxon>Asteroideae</taxon>
        <taxon>Anthemideae</taxon>
        <taxon>Anthemidinae</taxon>
        <taxon>Tanacetum</taxon>
    </lineage>
</organism>
<accession>A0ABQ5C354</accession>
<evidence type="ECO:0000256" key="1">
    <source>
        <dbReference type="SAM" id="Coils"/>
    </source>
</evidence>
<protein>
    <submittedName>
        <fullName evidence="3">Uncharacterized protein</fullName>
    </submittedName>
</protein>
<dbReference type="EMBL" id="BQNB010013891">
    <property type="protein sequence ID" value="GJT21470.1"/>
    <property type="molecule type" value="Genomic_DNA"/>
</dbReference>
<dbReference type="Proteomes" id="UP001151760">
    <property type="component" value="Unassembled WGS sequence"/>
</dbReference>
<reference evidence="3" key="2">
    <citation type="submission" date="2022-01" db="EMBL/GenBank/DDBJ databases">
        <authorList>
            <person name="Yamashiro T."/>
            <person name="Shiraishi A."/>
            <person name="Satake H."/>
            <person name="Nakayama K."/>
        </authorList>
    </citation>
    <scope>NUCLEOTIDE SEQUENCE</scope>
</reference>
<keyword evidence="4" id="KW-1185">Reference proteome</keyword>